<dbReference type="GO" id="GO:0004518">
    <property type="term" value="F:nuclease activity"/>
    <property type="evidence" value="ECO:0007669"/>
    <property type="project" value="UniProtKB-KW"/>
</dbReference>
<dbReference type="GO" id="GO:0005524">
    <property type="term" value="F:ATP binding"/>
    <property type="evidence" value="ECO:0007669"/>
    <property type="project" value="UniProtKB-KW"/>
</dbReference>
<dbReference type="RefSeq" id="WP_004093895.1">
    <property type="nucleotide sequence ID" value="NZ_AFGF01000049.1"/>
</dbReference>
<dbReference type="InterPro" id="IPR014001">
    <property type="entry name" value="Helicase_ATP-bd"/>
</dbReference>
<evidence type="ECO:0000256" key="8">
    <source>
        <dbReference type="ARBA" id="ARBA00022840"/>
    </source>
</evidence>
<comment type="similarity">
    <text evidence="2">In the central section; belongs to the CRISPR-associated helicase Cas3 family.</text>
</comment>
<dbReference type="SUPFAM" id="SSF52540">
    <property type="entry name" value="P-loop containing nucleoside triphosphate hydrolases"/>
    <property type="match status" value="1"/>
</dbReference>
<dbReference type="Proteomes" id="UP000003240">
    <property type="component" value="Unassembled WGS sequence"/>
</dbReference>
<dbReference type="GO" id="GO:0046872">
    <property type="term" value="F:metal ion binding"/>
    <property type="evidence" value="ECO:0007669"/>
    <property type="project" value="UniProtKB-KW"/>
</dbReference>
<dbReference type="GO" id="GO:0004386">
    <property type="term" value="F:helicase activity"/>
    <property type="evidence" value="ECO:0007669"/>
    <property type="project" value="UniProtKB-KW"/>
</dbReference>
<evidence type="ECO:0000256" key="1">
    <source>
        <dbReference type="ARBA" id="ARBA00006847"/>
    </source>
</evidence>
<reference evidence="12 13" key="1">
    <citation type="journal article" date="2011" name="EMBO J.">
        <title>Structural diversity of bacterial flagellar motors.</title>
        <authorList>
            <person name="Chen S."/>
            <person name="Beeby M."/>
            <person name="Murphy G.E."/>
            <person name="Leadbetter J.R."/>
            <person name="Hendrixson D.R."/>
            <person name="Briegel A."/>
            <person name="Li Z."/>
            <person name="Shi J."/>
            <person name="Tocheva E.I."/>
            <person name="Muller A."/>
            <person name="Dobro M.J."/>
            <person name="Jensen G.J."/>
        </authorList>
    </citation>
    <scope>NUCLEOTIDE SEQUENCE [LARGE SCALE GENOMIC DNA]</scope>
    <source>
        <strain evidence="12 13">DSM 6540</strain>
    </source>
</reference>
<comment type="similarity">
    <text evidence="1">In the N-terminal section; belongs to the CRISPR-associated nuclease Cas3-HD family.</text>
</comment>
<proteinExistence type="inferred from homology"/>
<dbReference type="STRING" id="1009370.ALO_06235"/>
<evidence type="ECO:0000256" key="3">
    <source>
        <dbReference type="ARBA" id="ARBA00022722"/>
    </source>
</evidence>
<keyword evidence="7" id="KW-0347">Helicase</keyword>
<dbReference type="GO" id="GO:0003676">
    <property type="term" value="F:nucleic acid binding"/>
    <property type="evidence" value="ECO:0007669"/>
    <property type="project" value="InterPro"/>
</dbReference>
<dbReference type="Pfam" id="PF22590">
    <property type="entry name" value="Cas3-like_C_2"/>
    <property type="match status" value="1"/>
</dbReference>
<feature type="domain" description="Helicase ATP-binding" evidence="10">
    <location>
        <begin position="255"/>
        <end position="417"/>
    </location>
</feature>
<accession>F7NGQ9</accession>
<evidence type="ECO:0000259" key="11">
    <source>
        <dbReference type="PROSITE" id="PS51643"/>
    </source>
</evidence>
<keyword evidence="9" id="KW-0051">Antiviral defense</keyword>
<evidence type="ECO:0000313" key="12">
    <source>
        <dbReference type="EMBL" id="EGO64863.1"/>
    </source>
</evidence>
<keyword evidence="3" id="KW-0540">Nuclease</keyword>
<sequence length="754" mass="84698">MSLLNRFFPLSQNEFIAHVRKNDDGTWASPHLLSQHLDGTAGLAETFAAKFHSGKWGKIAGLAHDAGKGRPEWQKYIGAKSGYDEEAHLEGKSGKVPHAIHGARLTEDILGKGPGRLLAYCIAGHHAGLPDWSSAEGAGQSSLQFQEDHVKDLNNVAGFILDKMQSSKPGTPPWKFSRGLDVSLWIRMLYSCLVDADFLDTESYMDDAQAGIRGDYCSIPELLERFHQFSKKLDETAENTKVNAIRRSIREKCIQMAQKPQGIFSLSVPTGGGKTLSGLAFGLEHAKKHDLDRIIYVIPYTSIIEQNADVFRSVVGADQVVEHHSSLDEDDSTVKSRLASENWDAPIIVTTTVQFFESLFAAKSSRCRKLHNIVNSVVVLDEAQLVPVEYLAPILETMQLLVAHYHVTFIISTATQPAFGERIVDGKSFPGLKNIKEIMGNREEVKSLYDSLKRYQVQLPEDIRTPSVWEDIAAALKQYEQVLCIVSDRKSCRTLHGLMPEGTFHLSALMCGRHRTEIIEKIKQKLKNKEPVRVISTQLVEAGVDMDFPVVYRALAGLDSIAQAAGRCNREGKLSGLGQVIVFNAPKKAPIGILRKAEETTRSIFLSGCQDPSDHAVYERYFSELYWKANSLDEKEILRYLKPDSQECSIYFRTAAEIFRIIDDSQLKTIIVRYDESEKLIDLLKSRGPDRWLMRKIQRYTVNIYNTDFYHMQQRGAIEEVQPNIFALATNLDYSRDTGLLVDETPFDPDSFII</sequence>
<keyword evidence="6" id="KW-0378">Hydrolase</keyword>
<dbReference type="InterPro" id="IPR054712">
    <property type="entry name" value="Cas3-like_dom"/>
</dbReference>
<evidence type="ECO:0000256" key="2">
    <source>
        <dbReference type="ARBA" id="ARBA00009046"/>
    </source>
</evidence>
<evidence type="ECO:0000256" key="7">
    <source>
        <dbReference type="ARBA" id="ARBA00022806"/>
    </source>
</evidence>
<dbReference type="Gene3D" id="1.10.3210.30">
    <property type="match status" value="1"/>
</dbReference>
<dbReference type="AlphaFoldDB" id="F7NGQ9"/>
<dbReference type="EMBL" id="AFGF01000049">
    <property type="protein sequence ID" value="EGO64863.1"/>
    <property type="molecule type" value="Genomic_DNA"/>
</dbReference>
<dbReference type="Pfam" id="PF00270">
    <property type="entry name" value="DEAD"/>
    <property type="match status" value="1"/>
</dbReference>
<feature type="domain" description="HD Cas3-type" evidence="11">
    <location>
        <begin position="26"/>
        <end position="199"/>
    </location>
</feature>
<dbReference type="InterPro" id="IPR027417">
    <property type="entry name" value="P-loop_NTPase"/>
</dbReference>
<dbReference type="PROSITE" id="PS51643">
    <property type="entry name" value="HD_CAS3"/>
    <property type="match status" value="1"/>
</dbReference>
<keyword evidence="8" id="KW-0067">ATP-binding</keyword>
<keyword evidence="4" id="KW-0479">Metal-binding</keyword>
<dbReference type="GO" id="GO:0016787">
    <property type="term" value="F:hydrolase activity"/>
    <property type="evidence" value="ECO:0007669"/>
    <property type="project" value="UniProtKB-KW"/>
</dbReference>
<keyword evidence="13" id="KW-1185">Reference proteome</keyword>
<evidence type="ECO:0000256" key="5">
    <source>
        <dbReference type="ARBA" id="ARBA00022741"/>
    </source>
</evidence>
<dbReference type="PROSITE" id="PS51192">
    <property type="entry name" value="HELICASE_ATP_BIND_1"/>
    <property type="match status" value="1"/>
</dbReference>
<evidence type="ECO:0000256" key="4">
    <source>
        <dbReference type="ARBA" id="ARBA00022723"/>
    </source>
</evidence>
<gene>
    <name evidence="12" type="ORF">ALO_06235</name>
</gene>
<dbReference type="Gene3D" id="3.40.50.300">
    <property type="entry name" value="P-loop containing nucleotide triphosphate hydrolases"/>
    <property type="match status" value="2"/>
</dbReference>
<evidence type="ECO:0000259" key="10">
    <source>
        <dbReference type="PROSITE" id="PS51192"/>
    </source>
</evidence>
<dbReference type="InterPro" id="IPR006474">
    <property type="entry name" value="Helicase_Cas3_CRISPR-ass_core"/>
</dbReference>
<dbReference type="NCBIfam" id="TIGR01587">
    <property type="entry name" value="cas3_core"/>
    <property type="match status" value="1"/>
</dbReference>
<evidence type="ECO:0000313" key="13">
    <source>
        <dbReference type="Proteomes" id="UP000003240"/>
    </source>
</evidence>
<protein>
    <submittedName>
        <fullName evidence="12">CRISPR-associated helicase Cas3</fullName>
    </submittedName>
</protein>
<comment type="caution">
    <text evidence="12">The sequence shown here is derived from an EMBL/GenBank/DDBJ whole genome shotgun (WGS) entry which is preliminary data.</text>
</comment>
<name>F7NGQ9_9FIRM</name>
<dbReference type="CDD" id="cd17930">
    <property type="entry name" value="DEXHc_cas3"/>
    <property type="match status" value="1"/>
</dbReference>
<dbReference type="InterPro" id="IPR006483">
    <property type="entry name" value="CRISPR-assoc_Cas3_HD"/>
</dbReference>
<dbReference type="InterPro" id="IPR011545">
    <property type="entry name" value="DEAD/DEAH_box_helicase_dom"/>
</dbReference>
<dbReference type="NCBIfam" id="TIGR01596">
    <property type="entry name" value="cas3_HD"/>
    <property type="match status" value="1"/>
</dbReference>
<dbReference type="InterPro" id="IPR038257">
    <property type="entry name" value="CRISPR-assoc_Cas3_HD_sf"/>
</dbReference>
<keyword evidence="5" id="KW-0547">Nucleotide-binding</keyword>
<dbReference type="eggNOG" id="COG1203">
    <property type="taxonomic scope" value="Bacteria"/>
</dbReference>
<evidence type="ECO:0000256" key="6">
    <source>
        <dbReference type="ARBA" id="ARBA00022801"/>
    </source>
</evidence>
<evidence type="ECO:0000256" key="9">
    <source>
        <dbReference type="ARBA" id="ARBA00023118"/>
    </source>
</evidence>
<organism evidence="12 13">
    <name type="scientific">Acetonema longum DSM 6540</name>
    <dbReference type="NCBI Taxonomy" id="1009370"/>
    <lineage>
        <taxon>Bacteria</taxon>
        <taxon>Bacillati</taxon>
        <taxon>Bacillota</taxon>
        <taxon>Negativicutes</taxon>
        <taxon>Acetonemataceae</taxon>
        <taxon>Acetonema</taxon>
    </lineage>
</organism>
<dbReference type="CDD" id="cd09641">
    <property type="entry name" value="Cas3''_I"/>
    <property type="match status" value="1"/>
</dbReference>
<dbReference type="SMART" id="SM00487">
    <property type="entry name" value="DEXDc"/>
    <property type="match status" value="1"/>
</dbReference>
<dbReference type="GO" id="GO:0051607">
    <property type="term" value="P:defense response to virus"/>
    <property type="evidence" value="ECO:0007669"/>
    <property type="project" value="UniProtKB-KW"/>
</dbReference>